<keyword evidence="4 8" id="KW-0175">Coiled coil</keyword>
<feature type="compositionally biased region" description="Basic and acidic residues" evidence="9">
    <location>
        <begin position="2047"/>
        <end position="2059"/>
    </location>
</feature>
<dbReference type="GO" id="GO:0005874">
    <property type="term" value="C:microtubule"/>
    <property type="evidence" value="ECO:0007669"/>
    <property type="project" value="UniProtKB-KW"/>
</dbReference>
<sequence length="2739" mass="301862">MSSLRALLRAPSRHFFGSPAGQAPGMESLLTDENASADGDNVSVSKSAITRSSRQPLAPSSENSQCPTSPKPESIESGCVETGSIAPKSGPHSIPARLSTPPKSPGKASKAIKPEGLDVYEEPPSTPTQEISPHASPQKGPTPTWAKKRDAPPTEEPVRESPEHSERRAKSPWGRRGGTARALVLEDSSATAGSDTPRSLTAGVDTPRTPARAKTPGRGYPRLGLGPGHSKHEGHSYMSPTLQALAESLQEEESEGAIEDQSVQVIVRLRPINERETNQGGAKRCIQQAGPRSLLCMTIPEPTQFTFDHVVGDTVSQEALFALVGQPMVQNCIYGYNSSMFAYGQTGSGKTFTMLGDIAGLPLHPSADRGISPRVFEELFVRIKEAEEEKRENQLQYVCKCSFLEIYNEQITDLLEPTSTNLQIREDVKRGVFVEGLSEVAVHGVEDVIRLMVQGANNRKVAQTNMNHESSRSHSVFTCTVEGKYVSDNVVNTRFSRLNLVDLAGSERQKSSGAGGERLKEASNINRSLSALGLVIMTLADVAEGKQRHVPYRDSRLTFLLMDSLGGNAKTIMIANVSPSTACFSETFSTLKFAQRAKFIRNKAVVNEDTSGDVASLKEQIKKLKEELWRIKGPRHSISPPSAKHPGESPGTQMVPGRPSPVTKSKLKKLEAVLAGALRRELAADNKAQRLAADIAVVERLSRQHEHAASCSKMVVKFREDRIKRLEALSRDVLPVDEYYQQEVDARQAEIEHWKERMDRHPEVTRFALDNLRLQDQLRTLQDYCEGGEREHLLEEIATLRDQLIEVLDAKARNDPDIRSSISRASLGGDARAAVMAHQLESVRHELDQCRREAAQKHLDLNAALENNGALGARNEELERELAQLRADALLKPLEAAEGDVARREGAGLSVKELEEELQEANKRIEEETTQRRAVEKDLFNALNDVFDLQTQLEKEKEASQDLEVVRAHVADLEEAVKAAEAAATEARAECEALQQKMAIAEEAHVDALRELAEAADCQEQGWRSKEADWVGDMKSLSGRLLDAQTARETAEEQLEGLTRDLETAVTAAEEHQSNAEKLEARLLARTSDFQRQLSALEERLLARDEEVEILQEDLEREEGLRALEGDAAVDLAVRRVKSAAKAQMRQLARQLEAAMKEAAESQWLKQQLQEGFQDTWQKLQEREAEMDAHRSEAETAAALTIQTLAADADAAFEEGRKIRLEMDRTLKQLQTLACHVAAAEAGRDASAERCRALGVALAVLVQSREVTSSRGHVAARDGENEAWEEALKAALADRDKALGLVEEARRKEAAAVAVARREAEARARALEAANAHVEEMRVALAEAEEMADAAELSKQRVLEEAGRDIEEQKALIAAAESAVRDAQEEREEVEEVLWGSLEAERAKLAHKEAELQSLMRDTNEEVESARSEVAKMREKLGSARSAAERAEEERAELAAAVEKMRGRERALREKEKELAEKERGLTERVKEMAEELREKEEALSAAQRQVEAQKKGVSGPNRAPVLREISNATPNHRYCDAVSETSMFSDAENVPWGGEETRVNDQEGDSLRAVNAELEEVNQEMEQRVSQMEEDLTALRAELAAAHAQIADVRTEKTYAAQDRHIAASLVSEKRHAWLFGQVSESAQKGHVSASESELRRELEQARAELRRLEALRSPGGTDTPPAEFRLHRGRARTSPDGHSVVMTDDETLCQFEGEGFPGFDVAAHEQTMADQLSEVTKQLLQTMAEHAAREAEVQGTLDRLATAEKEKQAGERIMQSLEQRLGDATEELQRLVDAQKHKEAEVRELRARLSNLESEHDAAQAEIQCLEERLLAATEGIASSGDKLGGWPDDEVAADEAKLDCMEEAQEHRDREIAALRARLEAAEKEHERGGLHLEEFLEENVAQPKAQMQQVSTEQHEKAQAVAALQARLNAAQESESALEGRVKELEAAIEEKTREVEQAVQDKGGVAAEELVAMLQERLEEASAQLRATAAALQQKEREQAALADQLVGAERQHKRDHDSLTRVQKAAGKGEEERAALGVQLDEAKRKSESDERRLKELEGELEKLQLEVGEKREEVARLEERLAELEESAAAAEEAASEHVASLEGSLAAAARERSSLLAQLACAQRQVEEKELVEREARQMAESTKEYLEEQEAETEELKAKLAETERHAASLQSQIAHALEQAEQQKSARAEAERALARARAQLASVREVAEGKGSEIATVLRELGEVRAKLSKLESAHDGKERELARAREAGERLKAALEAKERELAGMRARAVGAAREAEHQQIVQGLGASIKRLQGQVAEIASPTRRTPAPAATPGALSHRRSAAPAAESGSPNGSPSREADGIASKLNGSPAIKGAVRSLEEQLRIQRNRVAELEQLADSREKQLFALNARLAAAEGRTHDMVRDMVGLKITHASQTPPRPQTSPNPVVTPTEAASLSSSRQSGRASLAGGIPRVLFGPGSTRNSLPGGPAQALRAKEHELQELRRQMDAFLAEREEWLEEMNRRQAEALAARVATEKLKRSHEAMSGENEQLRERNGGLTKKVTSLEAEVKKLSGQQNLSQRIHHHAKIKEENVLLRQKVEALEARARKDAYHHQRLAEEVARFRSERGLPPDINVDEERRLRKKLEEAQEETLQLAAQLAELCKSVSRAAVGMPVGADVPSAKAAMDAVNRLVARAEASERELADLKLKARITTEKRRIDELRTITTPQRSAVFAPSPDRSPRTLR</sequence>
<feature type="region of interest" description="Disordered" evidence="9">
    <location>
        <begin position="2423"/>
        <end position="2485"/>
    </location>
</feature>
<dbReference type="SUPFAM" id="SSF52540">
    <property type="entry name" value="P-loop containing nucleoside triphosphate hydrolases"/>
    <property type="match status" value="1"/>
</dbReference>
<dbReference type="InterPro" id="IPR019821">
    <property type="entry name" value="Kinesin_motor_CS"/>
</dbReference>
<dbReference type="Pfam" id="PF00225">
    <property type="entry name" value="Kinesin"/>
    <property type="match status" value="1"/>
</dbReference>
<dbReference type="GO" id="GO:0008017">
    <property type="term" value="F:microtubule binding"/>
    <property type="evidence" value="ECO:0007669"/>
    <property type="project" value="InterPro"/>
</dbReference>
<feature type="binding site" evidence="7">
    <location>
        <begin position="344"/>
        <end position="351"/>
    </location>
    <ligand>
        <name>ATP</name>
        <dbReference type="ChEBI" id="CHEBI:30616"/>
    </ligand>
</feature>
<feature type="coiled-coil region" evidence="8">
    <location>
        <begin position="861"/>
        <end position="1114"/>
    </location>
</feature>
<evidence type="ECO:0000256" key="7">
    <source>
        <dbReference type="PROSITE-ProRule" id="PRU00283"/>
    </source>
</evidence>
<evidence type="ECO:0000256" key="4">
    <source>
        <dbReference type="ARBA" id="ARBA00023054"/>
    </source>
</evidence>
<keyword evidence="2 7" id="KW-0547">Nucleotide-binding</keyword>
<dbReference type="PANTHER" id="PTHR37739:SF8">
    <property type="entry name" value="KINESIN-LIKE PROTEIN KIN-12D"/>
    <property type="match status" value="1"/>
</dbReference>
<dbReference type="GO" id="GO:0003777">
    <property type="term" value="F:microtubule motor activity"/>
    <property type="evidence" value="ECO:0007669"/>
    <property type="project" value="InterPro"/>
</dbReference>
<protein>
    <recommendedName>
        <fullName evidence="10">Kinesin motor domain-containing protein</fullName>
    </recommendedName>
</protein>
<evidence type="ECO:0000313" key="11">
    <source>
        <dbReference type="EMBL" id="GAQ87605.1"/>
    </source>
</evidence>
<dbReference type="Gene3D" id="1.10.287.1490">
    <property type="match status" value="1"/>
</dbReference>
<dbReference type="PROSITE" id="PS50067">
    <property type="entry name" value="KINESIN_MOTOR_2"/>
    <property type="match status" value="1"/>
</dbReference>
<feature type="region of interest" description="Disordered" evidence="9">
    <location>
        <begin position="2720"/>
        <end position="2739"/>
    </location>
</feature>
<proteinExistence type="inferred from homology"/>
<evidence type="ECO:0000256" key="9">
    <source>
        <dbReference type="SAM" id="MobiDB-lite"/>
    </source>
</evidence>
<feature type="compositionally biased region" description="Low complexity" evidence="9">
    <location>
        <begin position="2445"/>
        <end position="2462"/>
    </location>
</feature>
<keyword evidence="5 7" id="KW-0505">Motor protein</keyword>
<dbReference type="GO" id="GO:0007018">
    <property type="term" value="P:microtubule-based movement"/>
    <property type="evidence" value="ECO:0007669"/>
    <property type="project" value="InterPro"/>
</dbReference>
<feature type="compositionally biased region" description="Polar residues" evidence="9">
    <location>
        <begin position="42"/>
        <end position="68"/>
    </location>
</feature>
<evidence type="ECO:0000256" key="5">
    <source>
        <dbReference type="ARBA" id="ARBA00023175"/>
    </source>
</evidence>
<keyword evidence="12" id="KW-1185">Reference proteome</keyword>
<feature type="compositionally biased region" description="Polar residues" evidence="9">
    <location>
        <begin position="188"/>
        <end position="199"/>
    </location>
</feature>
<dbReference type="PROSITE" id="PS00411">
    <property type="entry name" value="KINESIN_MOTOR_1"/>
    <property type="match status" value="1"/>
</dbReference>
<comment type="similarity">
    <text evidence="6">Belongs to the TRAFAC class myosin-kinesin ATPase superfamily. Kinesin family. KIN-12 subfamily.</text>
</comment>
<dbReference type="InterPro" id="IPR044986">
    <property type="entry name" value="KIF15/KIN-12"/>
</dbReference>
<feature type="compositionally biased region" description="Basic and acidic residues" evidence="9">
    <location>
        <begin position="147"/>
        <end position="169"/>
    </location>
</feature>
<keyword evidence="1" id="KW-0493">Microtubule</keyword>
<dbReference type="OrthoDB" id="3176171at2759"/>
<dbReference type="InterPro" id="IPR001752">
    <property type="entry name" value="Kinesin_motor_dom"/>
</dbReference>
<feature type="coiled-coil region" evidence="8">
    <location>
        <begin position="1762"/>
        <end position="1838"/>
    </location>
</feature>
<dbReference type="PANTHER" id="PTHR37739">
    <property type="entry name" value="KINESIN-LIKE PROTEIN KIN-12D"/>
    <property type="match status" value="1"/>
</dbReference>
<feature type="region of interest" description="Disordered" evidence="9">
    <location>
        <begin position="2013"/>
        <end position="2059"/>
    </location>
</feature>
<dbReference type="InterPro" id="IPR036961">
    <property type="entry name" value="Kinesin_motor_dom_sf"/>
</dbReference>
<evidence type="ECO:0000256" key="3">
    <source>
        <dbReference type="ARBA" id="ARBA00022840"/>
    </source>
</evidence>
<feature type="coiled-coil region" evidence="8">
    <location>
        <begin position="1288"/>
        <end position="1513"/>
    </location>
</feature>
<evidence type="ECO:0000256" key="1">
    <source>
        <dbReference type="ARBA" id="ARBA00022701"/>
    </source>
</evidence>
<organism evidence="11 12">
    <name type="scientific">Klebsormidium nitens</name>
    <name type="common">Green alga</name>
    <name type="synonym">Ulothrix nitens</name>
    <dbReference type="NCBI Taxonomy" id="105231"/>
    <lineage>
        <taxon>Eukaryota</taxon>
        <taxon>Viridiplantae</taxon>
        <taxon>Streptophyta</taxon>
        <taxon>Klebsormidiophyceae</taxon>
        <taxon>Klebsormidiales</taxon>
        <taxon>Klebsormidiaceae</taxon>
        <taxon>Klebsormidium</taxon>
    </lineage>
</organism>
<dbReference type="FunFam" id="3.40.850.10:FF:000033">
    <property type="entry name" value="Kinesin-like protein KIN-12E"/>
    <property type="match status" value="1"/>
</dbReference>
<name>A0A1Y1I9F7_KLENI</name>
<dbReference type="SMART" id="SM00129">
    <property type="entry name" value="KISc"/>
    <property type="match status" value="1"/>
</dbReference>
<feature type="region of interest" description="Disordered" evidence="9">
    <location>
        <begin position="634"/>
        <end position="664"/>
    </location>
</feature>
<dbReference type="GO" id="GO:0005524">
    <property type="term" value="F:ATP binding"/>
    <property type="evidence" value="ECO:0007669"/>
    <property type="project" value="UniProtKB-UniRule"/>
</dbReference>
<dbReference type="Gene3D" id="3.40.850.10">
    <property type="entry name" value="Kinesin motor domain"/>
    <property type="match status" value="1"/>
</dbReference>
<feature type="compositionally biased region" description="Low complexity" evidence="9">
    <location>
        <begin position="2314"/>
        <end position="2325"/>
    </location>
</feature>
<dbReference type="EMBL" id="DF237313">
    <property type="protein sequence ID" value="GAQ87605.1"/>
    <property type="molecule type" value="Genomic_DNA"/>
</dbReference>
<evidence type="ECO:0000256" key="2">
    <source>
        <dbReference type="ARBA" id="ARBA00022741"/>
    </source>
</evidence>
<dbReference type="InterPro" id="IPR027417">
    <property type="entry name" value="P-loop_NTPase"/>
</dbReference>
<evidence type="ECO:0000256" key="6">
    <source>
        <dbReference type="ARBA" id="ARBA00034488"/>
    </source>
</evidence>
<feature type="domain" description="Kinesin motor" evidence="10">
    <location>
        <begin position="262"/>
        <end position="600"/>
    </location>
</feature>
<feature type="compositionally biased region" description="Basic and acidic residues" evidence="9">
    <location>
        <begin position="2015"/>
        <end position="2025"/>
    </location>
</feature>
<feature type="coiled-coil region" evidence="8">
    <location>
        <begin position="2485"/>
        <end position="2598"/>
    </location>
</feature>
<accession>A0A1Y1I9F7</accession>
<dbReference type="STRING" id="105231.A0A1Y1I9F7"/>
<evidence type="ECO:0000313" key="12">
    <source>
        <dbReference type="Proteomes" id="UP000054558"/>
    </source>
</evidence>
<feature type="coiled-coil region" evidence="8">
    <location>
        <begin position="2368"/>
        <end position="2402"/>
    </location>
</feature>
<gene>
    <name evidence="11" type="ORF">KFL_003640070</name>
</gene>
<reference evidence="11 12" key="1">
    <citation type="journal article" date="2014" name="Nat. Commun.">
        <title>Klebsormidium flaccidum genome reveals primary factors for plant terrestrial adaptation.</title>
        <authorList>
            <person name="Hori K."/>
            <person name="Maruyama F."/>
            <person name="Fujisawa T."/>
            <person name="Togashi T."/>
            <person name="Yamamoto N."/>
            <person name="Seo M."/>
            <person name="Sato S."/>
            <person name="Yamada T."/>
            <person name="Mori H."/>
            <person name="Tajima N."/>
            <person name="Moriyama T."/>
            <person name="Ikeuchi M."/>
            <person name="Watanabe M."/>
            <person name="Wada H."/>
            <person name="Kobayashi K."/>
            <person name="Saito M."/>
            <person name="Masuda T."/>
            <person name="Sasaki-Sekimoto Y."/>
            <person name="Mashiguchi K."/>
            <person name="Awai K."/>
            <person name="Shimojima M."/>
            <person name="Masuda S."/>
            <person name="Iwai M."/>
            <person name="Nobusawa T."/>
            <person name="Narise T."/>
            <person name="Kondo S."/>
            <person name="Saito H."/>
            <person name="Sato R."/>
            <person name="Murakawa M."/>
            <person name="Ihara Y."/>
            <person name="Oshima-Yamada Y."/>
            <person name="Ohtaka K."/>
            <person name="Satoh M."/>
            <person name="Sonobe K."/>
            <person name="Ishii M."/>
            <person name="Ohtani R."/>
            <person name="Kanamori-Sato M."/>
            <person name="Honoki R."/>
            <person name="Miyazaki D."/>
            <person name="Mochizuki H."/>
            <person name="Umetsu J."/>
            <person name="Higashi K."/>
            <person name="Shibata D."/>
            <person name="Kamiya Y."/>
            <person name="Sato N."/>
            <person name="Nakamura Y."/>
            <person name="Tabata S."/>
            <person name="Ida S."/>
            <person name="Kurokawa K."/>
            <person name="Ohta H."/>
        </authorList>
    </citation>
    <scope>NUCLEOTIDE SEQUENCE [LARGE SCALE GENOMIC DNA]</scope>
    <source>
        <strain evidence="11 12">NIES-2285</strain>
    </source>
</reference>
<dbReference type="Proteomes" id="UP000054558">
    <property type="component" value="Unassembled WGS sequence"/>
</dbReference>
<feature type="region of interest" description="Disordered" evidence="9">
    <location>
        <begin position="1"/>
        <end position="234"/>
    </location>
</feature>
<feature type="coiled-coil region" evidence="8">
    <location>
        <begin position="1561"/>
        <end position="1613"/>
    </location>
</feature>
<evidence type="ECO:0000259" key="10">
    <source>
        <dbReference type="PROSITE" id="PS50067"/>
    </source>
</evidence>
<keyword evidence="3 7" id="KW-0067">ATP-binding</keyword>
<dbReference type="OMA" id="KNDTHIR"/>
<evidence type="ECO:0000256" key="8">
    <source>
        <dbReference type="SAM" id="Coils"/>
    </source>
</evidence>
<dbReference type="PRINTS" id="PR00380">
    <property type="entry name" value="KINESINHEAVY"/>
</dbReference>
<feature type="coiled-coil region" evidence="8">
    <location>
        <begin position="2627"/>
        <end position="2709"/>
    </location>
</feature>
<feature type="region of interest" description="Disordered" evidence="9">
    <location>
        <begin position="2310"/>
        <end position="2360"/>
    </location>
</feature>